<accession>A0AAV6TC11</accession>
<comment type="caution">
    <text evidence="2">The sequence shown here is derived from an EMBL/GenBank/DDBJ whole genome shotgun (WGS) entry which is preliminary data.</text>
</comment>
<reference evidence="2 3" key="1">
    <citation type="journal article" date="2021" name="Sci. Rep.">
        <title>Chromosome anchoring in Senegalese sole (Solea senegalensis) reveals sex-associated markers and genome rearrangements in flatfish.</title>
        <authorList>
            <person name="Guerrero-Cozar I."/>
            <person name="Gomez-Garrido J."/>
            <person name="Berbel C."/>
            <person name="Martinez-Blanch J.F."/>
            <person name="Alioto T."/>
            <person name="Claros M.G."/>
            <person name="Gagnaire P.A."/>
            <person name="Manchado M."/>
        </authorList>
    </citation>
    <scope>NUCLEOTIDE SEQUENCE [LARGE SCALE GENOMIC DNA]</scope>
    <source>
        <strain evidence="2">Sse05_10M</strain>
    </source>
</reference>
<feature type="region of interest" description="Disordered" evidence="1">
    <location>
        <begin position="1"/>
        <end position="101"/>
    </location>
</feature>
<gene>
    <name evidence="2" type="ORF">JOB18_046110</name>
</gene>
<feature type="compositionally biased region" description="Polar residues" evidence="1">
    <location>
        <begin position="11"/>
        <end position="27"/>
    </location>
</feature>
<dbReference type="Proteomes" id="UP000693946">
    <property type="component" value="Linkage Group LG1"/>
</dbReference>
<evidence type="ECO:0000256" key="1">
    <source>
        <dbReference type="SAM" id="MobiDB-lite"/>
    </source>
</evidence>
<keyword evidence="3" id="KW-1185">Reference proteome</keyword>
<protein>
    <submittedName>
        <fullName evidence="2">Uncharacterized protein</fullName>
    </submittedName>
</protein>
<organism evidence="2 3">
    <name type="scientific">Solea senegalensis</name>
    <name type="common">Senegalese sole</name>
    <dbReference type="NCBI Taxonomy" id="28829"/>
    <lineage>
        <taxon>Eukaryota</taxon>
        <taxon>Metazoa</taxon>
        <taxon>Chordata</taxon>
        <taxon>Craniata</taxon>
        <taxon>Vertebrata</taxon>
        <taxon>Euteleostomi</taxon>
        <taxon>Actinopterygii</taxon>
        <taxon>Neopterygii</taxon>
        <taxon>Teleostei</taxon>
        <taxon>Neoteleostei</taxon>
        <taxon>Acanthomorphata</taxon>
        <taxon>Carangaria</taxon>
        <taxon>Pleuronectiformes</taxon>
        <taxon>Pleuronectoidei</taxon>
        <taxon>Soleidae</taxon>
        <taxon>Solea</taxon>
    </lineage>
</organism>
<dbReference type="AlphaFoldDB" id="A0AAV6TC11"/>
<evidence type="ECO:0000313" key="2">
    <source>
        <dbReference type="EMBL" id="KAG7526867.1"/>
    </source>
</evidence>
<sequence length="101" mass="11436">MAEQNKGLKCRTQNTNQSVTEFNSRQRFGTREINKRSGRGTKTSGKKARSKKAGKVRYTGDQQEIRQRYKNVRQKGKVKKGRQGSKTREGKTMAVKKSAGT</sequence>
<feature type="compositionally biased region" description="Basic residues" evidence="1">
    <location>
        <begin position="36"/>
        <end position="55"/>
    </location>
</feature>
<name>A0AAV6TC11_SOLSE</name>
<evidence type="ECO:0000313" key="3">
    <source>
        <dbReference type="Proteomes" id="UP000693946"/>
    </source>
</evidence>
<proteinExistence type="predicted"/>
<dbReference type="EMBL" id="JAGKHQ010000001">
    <property type="protein sequence ID" value="KAG7526867.1"/>
    <property type="molecule type" value="Genomic_DNA"/>
</dbReference>
<feature type="compositionally biased region" description="Basic residues" evidence="1">
    <location>
        <begin position="68"/>
        <end position="85"/>
    </location>
</feature>